<evidence type="ECO:0000256" key="7">
    <source>
        <dbReference type="RuleBase" id="RU000320"/>
    </source>
</evidence>
<sequence length="584" mass="64052">MMTEVTMTMSNLHPGFILIAVGLIALFVPKSLRRPVLAAGPLLGLGAVLTLAPGTNATLPFINGITLHYLHVDALSWIFALIFCMMAAIGGIYACHNSNRMEAFCSMTYAGSALGVTLAQDWLTLIFFSELMAATSLFLIWCKKTPASRQAGYRYLLVHMFGGNLLLAGIFLKVSAGDYLVMPLAQGPWDTAFWLICLGISINAAVVPLHAWLVDAYPEGTVTGSVFLSSFTTKVAVYCLIRIFAGTDFLIWFGVLMALYGACYAIMENDMRRLLSYHIVSQVGFMVAGVGLGTAMALNGATAHAFSHILYKSLLFMCAGAIIYATGIRKINQLGGLAKKMPFTFWCFVIAALSISGVPLFNGFISKSITISAAAAAHYGSVELLLQLAGVGTFLSIALKMIYFIFLAPDNGVVIKREVPKNMYVAMGIGATLCVLYGVYPELLYRYLPFTMEPYHPFTVDHITQSIEMLGMAMLPFMMYLPKMAPHTALSLDTDWFYRKPFAGIVTGLSYLCCAVSRALGNTWEVLYEKSMELSHNPMEFLDAKPLRNSPKYNPENYRTSIADPIMITLTILFCSLCYFMAII</sequence>
<keyword evidence="3 7" id="KW-0812">Transmembrane</keyword>
<dbReference type="Pfam" id="PF00361">
    <property type="entry name" value="Proton_antipo_M"/>
    <property type="match status" value="1"/>
</dbReference>
<feature type="transmembrane region" description="Helical" evidence="8">
    <location>
        <begin position="343"/>
        <end position="365"/>
    </location>
</feature>
<evidence type="ECO:0000256" key="6">
    <source>
        <dbReference type="ARBA" id="ARBA00023136"/>
    </source>
</evidence>
<feature type="transmembrane region" description="Helical" evidence="8">
    <location>
        <begin position="192"/>
        <end position="214"/>
    </location>
</feature>
<evidence type="ECO:0000256" key="2">
    <source>
        <dbReference type="ARBA" id="ARBA00022475"/>
    </source>
</evidence>
<evidence type="ECO:0000259" key="9">
    <source>
        <dbReference type="Pfam" id="PF00361"/>
    </source>
</evidence>
<keyword evidence="6 8" id="KW-0472">Membrane</keyword>
<keyword evidence="4 8" id="KW-1133">Transmembrane helix</keyword>
<evidence type="ECO:0000313" key="12">
    <source>
        <dbReference type="Proteomes" id="UP000443070"/>
    </source>
</evidence>
<dbReference type="PANTHER" id="PTHR42682">
    <property type="entry name" value="HYDROGENASE-4 COMPONENT F"/>
    <property type="match status" value="1"/>
</dbReference>
<feature type="transmembrane region" description="Helical" evidence="8">
    <location>
        <begin position="562"/>
        <end position="582"/>
    </location>
</feature>
<dbReference type="Proteomes" id="UP000443070">
    <property type="component" value="Unassembled WGS sequence"/>
</dbReference>
<name>A0A7X2XGV1_9FIRM</name>
<feature type="transmembrane region" description="Helical" evidence="8">
    <location>
        <begin position="101"/>
        <end position="119"/>
    </location>
</feature>
<feature type="transmembrane region" description="Helical" evidence="8">
    <location>
        <begin position="385"/>
        <end position="409"/>
    </location>
</feature>
<evidence type="ECO:0000313" key="11">
    <source>
        <dbReference type="EMBL" id="MTU04381.1"/>
    </source>
</evidence>
<evidence type="ECO:0000313" key="13">
    <source>
        <dbReference type="Proteomes" id="UP000484547"/>
    </source>
</evidence>
<feature type="transmembrane region" description="Helical" evidence="8">
    <location>
        <begin position="309"/>
        <end position="331"/>
    </location>
</feature>
<protein>
    <submittedName>
        <fullName evidence="10">Na(+)/H(+) antiporter subunit D</fullName>
    </submittedName>
</protein>
<dbReference type="AlphaFoldDB" id="A0A7X2XGV1"/>
<feature type="transmembrane region" description="Helical" evidence="8">
    <location>
        <begin position="74"/>
        <end position="94"/>
    </location>
</feature>
<comment type="subcellular location">
    <subcellularLocation>
        <location evidence="1">Cell membrane</location>
        <topology evidence="1">Multi-pass membrane protein</topology>
    </subcellularLocation>
    <subcellularLocation>
        <location evidence="7">Membrane</location>
        <topology evidence="7">Multi-pass membrane protein</topology>
    </subcellularLocation>
</comment>
<feature type="transmembrane region" description="Helical" evidence="8">
    <location>
        <begin position="502"/>
        <end position="521"/>
    </location>
</feature>
<feature type="transmembrane region" description="Helical" evidence="8">
    <location>
        <begin position="250"/>
        <end position="267"/>
    </location>
</feature>
<feature type="transmembrane region" description="Helical" evidence="8">
    <location>
        <begin position="36"/>
        <end position="54"/>
    </location>
</feature>
<evidence type="ECO:0000256" key="3">
    <source>
        <dbReference type="ARBA" id="ARBA00022692"/>
    </source>
</evidence>
<evidence type="ECO:0000256" key="5">
    <source>
        <dbReference type="ARBA" id="ARBA00023002"/>
    </source>
</evidence>
<gene>
    <name evidence="10" type="ORF">GMD11_08570</name>
    <name evidence="11" type="ORF">GMD18_08225</name>
</gene>
<feature type="transmembrane region" description="Helical" evidence="8">
    <location>
        <begin position="421"/>
        <end position="440"/>
    </location>
</feature>
<dbReference type="NCBIfam" id="NF009310">
    <property type="entry name" value="PRK12668.1"/>
    <property type="match status" value="1"/>
</dbReference>
<evidence type="ECO:0000256" key="1">
    <source>
        <dbReference type="ARBA" id="ARBA00004651"/>
    </source>
</evidence>
<dbReference type="EMBL" id="WNBW01000006">
    <property type="protein sequence ID" value="MTU04381.1"/>
    <property type="molecule type" value="Genomic_DNA"/>
</dbReference>
<dbReference type="Proteomes" id="UP000484547">
    <property type="component" value="Unassembled WGS sequence"/>
</dbReference>
<evidence type="ECO:0000313" key="10">
    <source>
        <dbReference type="EMBL" id="MTT76317.1"/>
    </source>
</evidence>
<keyword evidence="5" id="KW-0560">Oxidoreductase</keyword>
<feature type="transmembrane region" description="Helical" evidence="8">
    <location>
        <begin position="154"/>
        <end position="172"/>
    </location>
</feature>
<dbReference type="GO" id="GO:0016491">
    <property type="term" value="F:oxidoreductase activity"/>
    <property type="evidence" value="ECO:0007669"/>
    <property type="project" value="UniProtKB-KW"/>
</dbReference>
<feature type="transmembrane region" description="Helical" evidence="8">
    <location>
        <begin position="12"/>
        <end position="29"/>
    </location>
</feature>
<evidence type="ECO:0000256" key="4">
    <source>
        <dbReference type="ARBA" id="ARBA00022989"/>
    </source>
</evidence>
<evidence type="ECO:0000256" key="8">
    <source>
        <dbReference type="SAM" id="Phobius"/>
    </source>
</evidence>
<dbReference type="OrthoDB" id="9807568at2"/>
<feature type="transmembrane region" description="Helical" evidence="8">
    <location>
        <begin position="460"/>
        <end position="481"/>
    </location>
</feature>
<dbReference type="EMBL" id="WNBM01000006">
    <property type="protein sequence ID" value="MTT76317.1"/>
    <property type="molecule type" value="Genomic_DNA"/>
</dbReference>
<keyword evidence="12" id="KW-1185">Reference proteome</keyword>
<reference evidence="12 13" key="1">
    <citation type="journal article" date="2019" name="Nat. Med.">
        <title>A library of human gut bacterial isolates paired with longitudinal multiomics data enables mechanistic microbiome research.</title>
        <authorList>
            <person name="Poyet M."/>
            <person name="Groussin M."/>
            <person name="Gibbons S.M."/>
            <person name="Avila-Pacheco J."/>
            <person name="Jiang X."/>
            <person name="Kearney S.M."/>
            <person name="Perrotta A.R."/>
            <person name="Berdy B."/>
            <person name="Zhao S."/>
            <person name="Lieberman T.D."/>
            <person name="Swanson P.K."/>
            <person name="Smith M."/>
            <person name="Roesemann S."/>
            <person name="Alexander J.E."/>
            <person name="Rich S.A."/>
            <person name="Livny J."/>
            <person name="Vlamakis H."/>
            <person name="Clish C."/>
            <person name="Bullock K."/>
            <person name="Deik A."/>
            <person name="Scott J."/>
            <person name="Pierce K.A."/>
            <person name="Xavier R.J."/>
            <person name="Alm E.J."/>
        </authorList>
    </citation>
    <scope>NUCLEOTIDE SEQUENCE [LARGE SCALE GENOMIC DNA]</scope>
    <source>
        <strain evidence="10 13">BIOML-A13</strain>
        <strain evidence="11 12">BIOML-A3</strain>
    </source>
</reference>
<dbReference type="RefSeq" id="WP_113077938.1">
    <property type="nucleotide sequence ID" value="NZ_AP019004.1"/>
</dbReference>
<dbReference type="GO" id="GO:0005886">
    <property type="term" value="C:plasma membrane"/>
    <property type="evidence" value="ECO:0007669"/>
    <property type="project" value="UniProtKB-SubCell"/>
</dbReference>
<comment type="caution">
    <text evidence="10">The sequence shown here is derived from an EMBL/GenBank/DDBJ whole genome shotgun (WGS) entry which is preliminary data.</text>
</comment>
<dbReference type="InterPro" id="IPR052175">
    <property type="entry name" value="ComplexI-like_HydComp"/>
</dbReference>
<keyword evidence="2" id="KW-1003">Cell membrane</keyword>
<feature type="transmembrane region" description="Helical" evidence="8">
    <location>
        <begin position="226"/>
        <end position="244"/>
    </location>
</feature>
<dbReference type="GeneID" id="49406324"/>
<feature type="transmembrane region" description="Helical" evidence="8">
    <location>
        <begin position="274"/>
        <end position="297"/>
    </location>
</feature>
<proteinExistence type="predicted"/>
<feature type="transmembrane region" description="Helical" evidence="8">
    <location>
        <begin position="125"/>
        <end position="142"/>
    </location>
</feature>
<dbReference type="InterPro" id="IPR001750">
    <property type="entry name" value="ND/Mrp_TM"/>
</dbReference>
<accession>A0A7X2XGV1</accession>
<dbReference type="PANTHER" id="PTHR42682:SF4">
    <property type="entry name" value="NADH-UBIQUINONE_PLASTOQUINONE"/>
    <property type="match status" value="1"/>
</dbReference>
<organism evidence="10 13">
    <name type="scientific">Phascolarctobacterium faecium</name>
    <dbReference type="NCBI Taxonomy" id="33025"/>
    <lineage>
        <taxon>Bacteria</taxon>
        <taxon>Bacillati</taxon>
        <taxon>Bacillota</taxon>
        <taxon>Negativicutes</taxon>
        <taxon>Acidaminococcales</taxon>
        <taxon>Acidaminococcaceae</taxon>
        <taxon>Phascolarctobacterium</taxon>
    </lineage>
</organism>
<feature type="domain" description="NADH:quinone oxidoreductase/Mrp antiporter transmembrane" evidence="9">
    <location>
        <begin position="119"/>
        <end position="379"/>
    </location>
</feature>